<reference evidence="1 2" key="1">
    <citation type="submission" date="2023-07" db="EMBL/GenBank/DDBJ databases">
        <title>Closed genome sequence of Methanimicrococcus sp. Es2.</title>
        <authorList>
            <person name="Protasov E."/>
            <person name="Platt K."/>
            <person name="Reeh H."/>
            <person name="Poehlein A."/>
            <person name="Daniel R."/>
            <person name="Brune A."/>
        </authorList>
    </citation>
    <scope>NUCLEOTIDE SEQUENCE [LARGE SCALE GENOMIC DNA]</scope>
    <source>
        <strain evidence="1 2">Es2</strain>
    </source>
</reference>
<proteinExistence type="predicted"/>
<dbReference type="Proteomes" id="UP001302662">
    <property type="component" value="Chromosome"/>
</dbReference>
<dbReference type="AlphaFoldDB" id="A0AA96VL62"/>
<dbReference type="RefSeq" id="WP_316559848.1">
    <property type="nucleotide sequence ID" value="NZ_CP131062.1"/>
</dbReference>
<evidence type="ECO:0000313" key="1">
    <source>
        <dbReference type="EMBL" id="WNY28307.1"/>
    </source>
</evidence>
<evidence type="ECO:0000313" key="2">
    <source>
        <dbReference type="Proteomes" id="UP001302662"/>
    </source>
</evidence>
<accession>A0AA96VL62</accession>
<name>A0AA96VL62_9EURY</name>
<sequence>MAQVLIPMPDGTAVEAKSKYDITSVIGDWTGIGNGKTTDNTEFLPIMEMRTGAQSVNAFGFGALEMANDLRGDMKLVVKDSTGAVIPGTVRLWVTNARKFGVSPIMEDRTERMSESDKRTAYKLGLVMPAAREDSYLMISFRADTSGKTIDLTKSEMLMPITSYMV</sequence>
<keyword evidence="2" id="KW-1185">Reference proteome</keyword>
<dbReference type="EMBL" id="CP131062">
    <property type="protein sequence ID" value="WNY28307.1"/>
    <property type="molecule type" value="Genomic_DNA"/>
</dbReference>
<protein>
    <submittedName>
        <fullName evidence="1">Uncharacterized protein</fullName>
    </submittedName>
</protein>
<gene>
    <name evidence="1" type="ORF">MmiEs2_04920</name>
</gene>
<dbReference type="KEGG" id="mees:MmiEs2_04920"/>
<dbReference type="GeneID" id="85196940"/>
<organism evidence="1 2">
    <name type="scientific">Methanimicrococcus stummii</name>
    <dbReference type="NCBI Taxonomy" id="3028294"/>
    <lineage>
        <taxon>Archaea</taxon>
        <taxon>Methanobacteriati</taxon>
        <taxon>Methanobacteriota</taxon>
        <taxon>Stenosarchaea group</taxon>
        <taxon>Methanomicrobia</taxon>
        <taxon>Methanosarcinales</taxon>
        <taxon>Methanosarcinaceae</taxon>
        <taxon>Methanimicrococcus</taxon>
    </lineage>
</organism>